<dbReference type="OrthoDB" id="5419179at2759"/>
<keyword evidence="3" id="KW-1185">Reference proteome</keyword>
<evidence type="ECO:0000313" key="3">
    <source>
        <dbReference type="Proteomes" id="UP000800097"/>
    </source>
</evidence>
<dbReference type="GeneID" id="54546288"/>
<proteinExistence type="predicted"/>
<sequence length="257" mass="29190">MMTGCCKNTSADLKILWKTMVLIRILRILIVRSNGRTPKGHSVFDHRRSAGTHPTPSDLTIGPSAAEPSEPTHWLFPIWKPDVNSFADYGIFSDEVHVSIALCPIAFGYQNNFETSPGPILVSRVNNTQHYIHEVSLTSLPDHYTIQYRQPQKIPSNFANPVAMALSNPTPTFLPNLTYLFSATVNLGKSLGPIPMVEGGARRGSNHRRHHLRSRVQRYDRGRCGCTNSSEQRRRNEDPYTVHLRLWHRRRVRFDGI</sequence>
<dbReference type="RefSeq" id="XP_033651727.1">
    <property type="nucleotide sequence ID" value="XM_033793113.1"/>
</dbReference>
<evidence type="ECO:0000313" key="2">
    <source>
        <dbReference type="EMBL" id="KAF2274188.1"/>
    </source>
</evidence>
<name>A0A6A6JDW2_WESOR</name>
<dbReference type="Proteomes" id="UP000800097">
    <property type="component" value="Unassembled WGS sequence"/>
</dbReference>
<gene>
    <name evidence="2" type="ORF">EI97DRAFT_130415</name>
</gene>
<organism evidence="2 3">
    <name type="scientific">Westerdykella ornata</name>
    <dbReference type="NCBI Taxonomy" id="318751"/>
    <lineage>
        <taxon>Eukaryota</taxon>
        <taxon>Fungi</taxon>
        <taxon>Dikarya</taxon>
        <taxon>Ascomycota</taxon>
        <taxon>Pezizomycotina</taxon>
        <taxon>Dothideomycetes</taxon>
        <taxon>Pleosporomycetidae</taxon>
        <taxon>Pleosporales</taxon>
        <taxon>Sporormiaceae</taxon>
        <taxon>Westerdykella</taxon>
    </lineage>
</organism>
<feature type="region of interest" description="Disordered" evidence="1">
    <location>
        <begin position="40"/>
        <end position="64"/>
    </location>
</feature>
<protein>
    <submittedName>
        <fullName evidence="2">Uncharacterized protein</fullName>
    </submittedName>
</protein>
<dbReference type="EMBL" id="ML986504">
    <property type="protein sequence ID" value="KAF2274188.1"/>
    <property type="molecule type" value="Genomic_DNA"/>
</dbReference>
<evidence type="ECO:0000256" key="1">
    <source>
        <dbReference type="SAM" id="MobiDB-lite"/>
    </source>
</evidence>
<dbReference type="AlphaFoldDB" id="A0A6A6JDW2"/>
<reference evidence="2" key="1">
    <citation type="journal article" date="2020" name="Stud. Mycol.">
        <title>101 Dothideomycetes genomes: a test case for predicting lifestyles and emergence of pathogens.</title>
        <authorList>
            <person name="Haridas S."/>
            <person name="Albert R."/>
            <person name="Binder M."/>
            <person name="Bloem J."/>
            <person name="Labutti K."/>
            <person name="Salamov A."/>
            <person name="Andreopoulos B."/>
            <person name="Baker S."/>
            <person name="Barry K."/>
            <person name="Bills G."/>
            <person name="Bluhm B."/>
            <person name="Cannon C."/>
            <person name="Castanera R."/>
            <person name="Culley D."/>
            <person name="Daum C."/>
            <person name="Ezra D."/>
            <person name="Gonzalez J."/>
            <person name="Henrissat B."/>
            <person name="Kuo A."/>
            <person name="Liang C."/>
            <person name="Lipzen A."/>
            <person name="Lutzoni F."/>
            <person name="Magnuson J."/>
            <person name="Mondo S."/>
            <person name="Nolan M."/>
            <person name="Ohm R."/>
            <person name="Pangilinan J."/>
            <person name="Park H.-J."/>
            <person name="Ramirez L."/>
            <person name="Alfaro M."/>
            <person name="Sun H."/>
            <person name="Tritt A."/>
            <person name="Yoshinaga Y."/>
            <person name="Zwiers L.-H."/>
            <person name="Turgeon B."/>
            <person name="Goodwin S."/>
            <person name="Spatafora J."/>
            <person name="Crous P."/>
            <person name="Grigoriev I."/>
        </authorList>
    </citation>
    <scope>NUCLEOTIDE SEQUENCE</scope>
    <source>
        <strain evidence="2">CBS 379.55</strain>
    </source>
</reference>
<accession>A0A6A6JDW2</accession>